<proteinExistence type="predicted"/>
<sequence>ASVRRKHRDYSHRVVYTCLSVQGCVWRGREAILYLSELEREAQRYGS</sequence>
<feature type="non-terminal residue" evidence="1">
    <location>
        <position position="1"/>
    </location>
</feature>
<gene>
    <name evidence="1" type="ORF">LCGC14_3155730</name>
</gene>
<name>A0A0F8XZK8_9ZZZZ</name>
<organism evidence="1">
    <name type="scientific">marine sediment metagenome</name>
    <dbReference type="NCBI Taxonomy" id="412755"/>
    <lineage>
        <taxon>unclassified sequences</taxon>
        <taxon>metagenomes</taxon>
        <taxon>ecological metagenomes</taxon>
    </lineage>
</organism>
<reference evidence="1" key="1">
    <citation type="journal article" date="2015" name="Nature">
        <title>Complex archaea that bridge the gap between prokaryotes and eukaryotes.</title>
        <authorList>
            <person name="Spang A."/>
            <person name="Saw J.H."/>
            <person name="Jorgensen S.L."/>
            <person name="Zaremba-Niedzwiedzka K."/>
            <person name="Martijn J."/>
            <person name="Lind A.E."/>
            <person name="van Eijk R."/>
            <person name="Schleper C."/>
            <person name="Guy L."/>
            <person name="Ettema T.J."/>
        </authorList>
    </citation>
    <scope>NUCLEOTIDE SEQUENCE</scope>
</reference>
<evidence type="ECO:0000313" key="1">
    <source>
        <dbReference type="EMBL" id="KKK47389.1"/>
    </source>
</evidence>
<protein>
    <submittedName>
        <fullName evidence="1">Uncharacterized protein</fullName>
    </submittedName>
</protein>
<dbReference type="AlphaFoldDB" id="A0A0F8XZK8"/>
<comment type="caution">
    <text evidence="1">The sequence shown here is derived from an EMBL/GenBank/DDBJ whole genome shotgun (WGS) entry which is preliminary data.</text>
</comment>
<accession>A0A0F8XZK8</accession>
<dbReference type="EMBL" id="LAZR01069605">
    <property type="protein sequence ID" value="KKK47389.1"/>
    <property type="molecule type" value="Genomic_DNA"/>
</dbReference>